<evidence type="ECO:0000256" key="9">
    <source>
        <dbReference type="ARBA" id="ARBA00040743"/>
    </source>
</evidence>
<dbReference type="InterPro" id="IPR023058">
    <property type="entry name" value="PPIase_PpiC_CS"/>
</dbReference>
<dbReference type="SUPFAM" id="SSF54534">
    <property type="entry name" value="FKBP-like"/>
    <property type="match status" value="1"/>
</dbReference>
<keyword evidence="5 12" id="KW-1133">Transmembrane helix</keyword>
<dbReference type="InterPro" id="IPR000297">
    <property type="entry name" value="PPIase_PpiC"/>
</dbReference>
<dbReference type="InterPro" id="IPR046357">
    <property type="entry name" value="PPIase_dom_sf"/>
</dbReference>
<evidence type="ECO:0000256" key="1">
    <source>
        <dbReference type="ARBA" id="ARBA00004382"/>
    </source>
</evidence>
<evidence type="ECO:0000256" key="12">
    <source>
        <dbReference type="SAM" id="Phobius"/>
    </source>
</evidence>
<dbReference type="SUPFAM" id="SSF109998">
    <property type="entry name" value="Triger factor/SurA peptide-binding domain-like"/>
    <property type="match status" value="1"/>
</dbReference>
<name>A0A4P9K774_9GAMM</name>
<sequence>MLQAIRDQAQGWIAWVIVGLIVLTFALFGIDQYARGDKAVVVAEVNGEDISATQFVNLYNRQQQRLQQQFGDLYDQVVKDEELRDQVLDALIEAEEIRQWAADNGMVISDEQLAAAIHAADVFQDKGQFSQKLYEEVLLRNGYNIARFEMEQRKFLSESQYRNLTLASSFATSTEVDQLAALQGQQRNINYLRVDQRPFLKTVTVSDQQVADYYQANTQSYIEPEKVSIDYIELSQKKLAQNIETNEEVLKGFYEEHKAQFTLPEKRQAKHILITVDANTDAADAAAMQIVEEVQAKLAQGEKFEELAKTYSKDPGSAPAGGDLGTFEQGMMVPEFDEAVFSMKVGDISEPVRTEFGYHLIKLESITAKQSQPYEQVKSDVKEQYQSLEAERQYFELLEQLNTVAYEQSDSLEPAADAIGVKVETSELFSRQGGAGDVLSNTKVINTAFSEEVLKSRLNSTSIDLGNNRAVVIRVNNHQAERQKQLDEVSASIKDDLTREAAIEEASKLGAEIMEKLAAGEQPESFMKDGVEWHTVGWVNRNSQNLLPQMISEAFKAPKPVDGKPTWQDFKLATGDTILMQVSEVKTEALTDEQKAPLNDAFAELTAGAELAARLKSLKENSEVVKKAVYKTVK</sequence>
<dbReference type="RefSeq" id="WP_138564985.1">
    <property type="nucleotide sequence ID" value="NZ_CP040602.1"/>
</dbReference>
<evidence type="ECO:0000256" key="7">
    <source>
        <dbReference type="ARBA" id="ARBA00023186"/>
    </source>
</evidence>
<dbReference type="PANTHER" id="PTHR47529">
    <property type="entry name" value="PEPTIDYL-PROLYL CIS-TRANS ISOMERASE D"/>
    <property type="match status" value="1"/>
</dbReference>
<dbReference type="PANTHER" id="PTHR47529:SF1">
    <property type="entry name" value="PERIPLASMIC CHAPERONE PPID"/>
    <property type="match status" value="1"/>
</dbReference>
<dbReference type="Pfam" id="PF00639">
    <property type="entry name" value="Rotamase"/>
    <property type="match status" value="1"/>
</dbReference>
<dbReference type="InterPro" id="IPR027304">
    <property type="entry name" value="Trigger_fact/SurA_dom_sf"/>
</dbReference>
<dbReference type="Gene3D" id="1.10.4030.10">
    <property type="entry name" value="Porin chaperone SurA, peptide-binding domain"/>
    <property type="match status" value="1"/>
</dbReference>
<protein>
    <recommendedName>
        <fullName evidence="9">Periplasmic chaperone PpiD</fullName>
    </recommendedName>
    <alternativeName>
        <fullName evidence="10">Periplasmic folding chaperone</fullName>
    </alternativeName>
</protein>
<keyword evidence="11 14" id="KW-0413">Isomerase</keyword>
<feature type="transmembrane region" description="Helical" evidence="12">
    <location>
        <begin position="12"/>
        <end position="30"/>
    </location>
</feature>
<dbReference type="Gene3D" id="3.10.50.40">
    <property type="match status" value="1"/>
</dbReference>
<keyword evidence="4 12" id="KW-0812">Transmembrane</keyword>
<evidence type="ECO:0000259" key="13">
    <source>
        <dbReference type="PROSITE" id="PS50198"/>
    </source>
</evidence>
<keyword evidence="7" id="KW-0143">Chaperone</keyword>
<dbReference type="Proteomes" id="UP000304864">
    <property type="component" value="Chromosome"/>
</dbReference>
<evidence type="ECO:0000256" key="3">
    <source>
        <dbReference type="ARBA" id="ARBA00022519"/>
    </source>
</evidence>
<evidence type="ECO:0000256" key="4">
    <source>
        <dbReference type="ARBA" id="ARBA00022692"/>
    </source>
</evidence>
<reference evidence="14 15" key="1">
    <citation type="submission" date="2019-05" db="EMBL/GenBank/DDBJ databases">
        <title>Thiomicrorhabdus sediminis sp. nov, a novel sulfur-oxidizing bacterium isolated from coastal sediment.</title>
        <authorList>
            <person name="Liu X."/>
        </authorList>
    </citation>
    <scope>NUCLEOTIDE SEQUENCE [LARGE SCALE GENOMIC DNA]</scope>
    <source>
        <strain evidence="14 15">G1</strain>
    </source>
</reference>
<proteinExistence type="inferred from homology"/>
<comment type="subcellular location">
    <subcellularLocation>
        <location evidence="1">Cell inner membrane</location>
        <topology evidence="1">Single-pass type II membrane protein</topology>
        <orientation evidence="1">Periplasmic side</orientation>
    </subcellularLocation>
</comment>
<dbReference type="Pfam" id="PF13624">
    <property type="entry name" value="SurA_N_3"/>
    <property type="match status" value="1"/>
</dbReference>
<dbReference type="InterPro" id="IPR052029">
    <property type="entry name" value="PpiD_chaperone"/>
</dbReference>
<keyword evidence="6 12" id="KW-0472">Membrane</keyword>
<keyword evidence="2" id="KW-1003">Cell membrane</keyword>
<evidence type="ECO:0000256" key="11">
    <source>
        <dbReference type="PROSITE-ProRule" id="PRU00278"/>
    </source>
</evidence>
<dbReference type="OrthoDB" id="9812372at2"/>
<evidence type="ECO:0000256" key="2">
    <source>
        <dbReference type="ARBA" id="ARBA00022475"/>
    </source>
</evidence>
<keyword evidence="11" id="KW-0697">Rotamase</keyword>
<keyword evidence="3" id="KW-0997">Cell inner membrane</keyword>
<dbReference type="GO" id="GO:0003755">
    <property type="term" value="F:peptidyl-prolyl cis-trans isomerase activity"/>
    <property type="evidence" value="ECO:0007669"/>
    <property type="project" value="UniProtKB-KW"/>
</dbReference>
<dbReference type="GO" id="GO:0005886">
    <property type="term" value="C:plasma membrane"/>
    <property type="evidence" value="ECO:0007669"/>
    <property type="project" value="UniProtKB-SubCell"/>
</dbReference>
<dbReference type="EMBL" id="CP040602">
    <property type="protein sequence ID" value="QCU90310.1"/>
    <property type="molecule type" value="Genomic_DNA"/>
</dbReference>
<dbReference type="KEGG" id="thig:FE785_06545"/>
<evidence type="ECO:0000313" key="14">
    <source>
        <dbReference type="EMBL" id="QCU90310.1"/>
    </source>
</evidence>
<dbReference type="PROSITE" id="PS50198">
    <property type="entry name" value="PPIC_PPIASE_2"/>
    <property type="match status" value="1"/>
</dbReference>
<feature type="domain" description="PpiC" evidence="13">
    <location>
        <begin position="264"/>
        <end position="365"/>
    </location>
</feature>
<comment type="similarity">
    <text evidence="8">Belongs to the PpiD chaperone family.</text>
</comment>
<evidence type="ECO:0000256" key="10">
    <source>
        <dbReference type="ARBA" id="ARBA00042775"/>
    </source>
</evidence>
<evidence type="ECO:0000256" key="6">
    <source>
        <dbReference type="ARBA" id="ARBA00023136"/>
    </source>
</evidence>
<gene>
    <name evidence="14" type="ORF">FE785_06545</name>
</gene>
<evidence type="ECO:0000256" key="8">
    <source>
        <dbReference type="ARBA" id="ARBA00038408"/>
    </source>
</evidence>
<dbReference type="AlphaFoldDB" id="A0A4P9K774"/>
<keyword evidence="15" id="KW-1185">Reference proteome</keyword>
<dbReference type="PROSITE" id="PS01096">
    <property type="entry name" value="PPIC_PPIASE_1"/>
    <property type="match status" value="1"/>
</dbReference>
<organism evidence="14 15">
    <name type="scientific">Thiomicrorhabdus sediminis</name>
    <dbReference type="NCBI Taxonomy" id="2580412"/>
    <lineage>
        <taxon>Bacteria</taxon>
        <taxon>Pseudomonadati</taxon>
        <taxon>Pseudomonadota</taxon>
        <taxon>Gammaproteobacteria</taxon>
        <taxon>Thiotrichales</taxon>
        <taxon>Piscirickettsiaceae</taxon>
        <taxon>Thiomicrorhabdus</taxon>
    </lineage>
</organism>
<evidence type="ECO:0000313" key="15">
    <source>
        <dbReference type="Proteomes" id="UP000304864"/>
    </source>
</evidence>
<evidence type="ECO:0000256" key="5">
    <source>
        <dbReference type="ARBA" id="ARBA00022989"/>
    </source>
</evidence>
<accession>A0A4P9K774</accession>